<evidence type="ECO:0000313" key="1">
    <source>
        <dbReference type="EMBL" id="KAK6925365.1"/>
    </source>
</evidence>
<name>A0AAN8Z7K4_9MAGN</name>
<dbReference type="PANTHER" id="PTHR36309">
    <property type="entry name" value="RNA-BINDING (RRM/RBD/RNP MOTIFS) FAMILY PROTEIN"/>
    <property type="match status" value="1"/>
</dbReference>
<comment type="caution">
    <text evidence="1">The sequence shown here is derived from an EMBL/GenBank/DDBJ whole genome shotgun (WGS) entry which is preliminary data.</text>
</comment>
<protein>
    <recommendedName>
        <fullName evidence="3">RRM domain-containing protein</fullName>
    </recommendedName>
</protein>
<dbReference type="InterPro" id="IPR035979">
    <property type="entry name" value="RBD_domain_sf"/>
</dbReference>
<reference evidence="1 2" key="1">
    <citation type="submission" date="2023-12" db="EMBL/GenBank/DDBJ databases">
        <title>A high-quality genome assembly for Dillenia turbinata (Dilleniales).</title>
        <authorList>
            <person name="Chanderbali A."/>
        </authorList>
    </citation>
    <scope>NUCLEOTIDE SEQUENCE [LARGE SCALE GENOMIC DNA]</scope>
    <source>
        <strain evidence="1">LSX21</strain>
        <tissue evidence="1">Leaf</tissue>
    </source>
</reference>
<dbReference type="InterPro" id="IPR053316">
    <property type="entry name" value="Epigenetic_reg_gene_expr"/>
</dbReference>
<dbReference type="PANTHER" id="PTHR36309:SF1">
    <property type="entry name" value="RNA-BINDING (RRM_RBD_RNP MOTIFS) FAMILY PROTEIN"/>
    <property type="match status" value="1"/>
</dbReference>
<dbReference type="AlphaFoldDB" id="A0AAN8Z7K4"/>
<dbReference type="GO" id="GO:0003676">
    <property type="term" value="F:nucleic acid binding"/>
    <property type="evidence" value="ECO:0007669"/>
    <property type="project" value="InterPro"/>
</dbReference>
<evidence type="ECO:0000313" key="2">
    <source>
        <dbReference type="Proteomes" id="UP001370490"/>
    </source>
</evidence>
<keyword evidence="2" id="KW-1185">Reference proteome</keyword>
<dbReference type="SUPFAM" id="SSF54928">
    <property type="entry name" value="RNA-binding domain, RBD"/>
    <property type="match status" value="1"/>
</dbReference>
<sequence>METPEENQYAAFVEKVKRTICVYDLSPNVSISTLKSALEQFSEVVNIQFIPNYPESRYIPRSALVEMRTTEKAKCVIAEISSPPFMIGGIPRPVRACEAKIEMFDDRPRKPGRTIRCCWINSEDPNFEVATRLKRLARKHAAEASFLLEKQLEEEEKLSKQQAEALKTNYKKYELIESTMADGTLTRLACYYNLNLADD</sequence>
<dbReference type="Gene3D" id="3.30.70.330">
    <property type="match status" value="1"/>
</dbReference>
<dbReference type="EMBL" id="JBAMMX010000016">
    <property type="protein sequence ID" value="KAK6925365.1"/>
    <property type="molecule type" value="Genomic_DNA"/>
</dbReference>
<gene>
    <name evidence="1" type="ORF">RJ641_009691</name>
</gene>
<evidence type="ECO:0008006" key="3">
    <source>
        <dbReference type="Google" id="ProtNLM"/>
    </source>
</evidence>
<proteinExistence type="predicted"/>
<organism evidence="1 2">
    <name type="scientific">Dillenia turbinata</name>
    <dbReference type="NCBI Taxonomy" id="194707"/>
    <lineage>
        <taxon>Eukaryota</taxon>
        <taxon>Viridiplantae</taxon>
        <taxon>Streptophyta</taxon>
        <taxon>Embryophyta</taxon>
        <taxon>Tracheophyta</taxon>
        <taxon>Spermatophyta</taxon>
        <taxon>Magnoliopsida</taxon>
        <taxon>eudicotyledons</taxon>
        <taxon>Gunneridae</taxon>
        <taxon>Pentapetalae</taxon>
        <taxon>Dilleniales</taxon>
        <taxon>Dilleniaceae</taxon>
        <taxon>Dillenia</taxon>
    </lineage>
</organism>
<accession>A0AAN8Z7K4</accession>
<dbReference type="InterPro" id="IPR012677">
    <property type="entry name" value="Nucleotide-bd_a/b_plait_sf"/>
</dbReference>
<dbReference type="Proteomes" id="UP001370490">
    <property type="component" value="Unassembled WGS sequence"/>
</dbReference>